<dbReference type="PANTHER" id="PTHR30606:SF9">
    <property type="entry name" value="LIPID A BIOSYNTHESIS LAUROYLTRANSFERASE"/>
    <property type="match status" value="1"/>
</dbReference>
<evidence type="ECO:0000256" key="1">
    <source>
        <dbReference type="ARBA" id="ARBA00004533"/>
    </source>
</evidence>
<protein>
    <recommendedName>
        <fullName evidence="9">Lipid A biosynthesis acyltransferase</fullName>
    </recommendedName>
</protein>
<gene>
    <name evidence="7" type="ORF">DEH80_11885</name>
</gene>
<comment type="subcellular location">
    <subcellularLocation>
        <location evidence="1">Cell inner membrane</location>
    </subcellularLocation>
</comment>
<reference evidence="7 8" key="1">
    <citation type="submission" date="2018-05" db="EMBL/GenBank/DDBJ databases">
        <title>Abyssibacter profundi OUC007T gen. nov., sp. nov, a marine bacterium isolated from seawater of the Mariana Trench.</title>
        <authorList>
            <person name="Zhou S."/>
        </authorList>
    </citation>
    <scope>NUCLEOTIDE SEQUENCE [LARGE SCALE GENOMIC DNA]</scope>
    <source>
        <strain evidence="7 8">OUC007</strain>
    </source>
</reference>
<dbReference type="PANTHER" id="PTHR30606">
    <property type="entry name" value="LIPID A BIOSYNTHESIS LAUROYL ACYLTRANSFERASE"/>
    <property type="match status" value="1"/>
</dbReference>
<dbReference type="Proteomes" id="UP000251800">
    <property type="component" value="Unassembled WGS sequence"/>
</dbReference>
<evidence type="ECO:0000256" key="3">
    <source>
        <dbReference type="ARBA" id="ARBA00022519"/>
    </source>
</evidence>
<comment type="caution">
    <text evidence="7">The sequence shown here is derived from an EMBL/GenBank/DDBJ whole genome shotgun (WGS) entry which is preliminary data.</text>
</comment>
<name>A0A363UJE9_9GAMM</name>
<keyword evidence="6" id="KW-0012">Acyltransferase</keyword>
<keyword evidence="5" id="KW-0472">Membrane</keyword>
<evidence type="ECO:0000256" key="2">
    <source>
        <dbReference type="ARBA" id="ARBA00022475"/>
    </source>
</evidence>
<dbReference type="PIRSF" id="PIRSF028561">
    <property type="entry name" value="Ac_Trasf"/>
    <property type="match status" value="1"/>
</dbReference>
<evidence type="ECO:0008006" key="9">
    <source>
        <dbReference type="Google" id="ProtNLM"/>
    </source>
</evidence>
<dbReference type="InterPro" id="IPR004960">
    <property type="entry name" value="LipA_acyltrans"/>
</dbReference>
<keyword evidence="4" id="KW-0808">Transferase</keyword>
<dbReference type="GO" id="GO:0016746">
    <property type="term" value="F:acyltransferase activity"/>
    <property type="evidence" value="ECO:0007669"/>
    <property type="project" value="UniProtKB-KW"/>
</dbReference>
<organism evidence="7 8">
    <name type="scientific">Abyssibacter profundi</name>
    <dbReference type="NCBI Taxonomy" id="2182787"/>
    <lineage>
        <taxon>Bacteria</taxon>
        <taxon>Pseudomonadati</taxon>
        <taxon>Pseudomonadota</taxon>
        <taxon>Gammaproteobacteria</taxon>
        <taxon>Chromatiales</taxon>
        <taxon>Oceanococcaceae</taxon>
        <taxon>Abyssibacter</taxon>
    </lineage>
</organism>
<evidence type="ECO:0000256" key="5">
    <source>
        <dbReference type="ARBA" id="ARBA00023136"/>
    </source>
</evidence>
<keyword evidence="3" id="KW-0997">Cell inner membrane</keyword>
<dbReference type="Pfam" id="PF03279">
    <property type="entry name" value="Lip_A_acyltrans"/>
    <property type="match status" value="1"/>
</dbReference>
<evidence type="ECO:0000313" key="7">
    <source>
        <dbReference type="EMBL" id="PWN55487.1"/>
    </source>
</evidence>
<sequence length="308" mass="35081">MHRVSEEWRSYQERGSGFWIRVVFWLGRCLGRPLTRLMLWPIVSYFVLTGRDARQASRDYLRRVLDRPVRRGDIWRHLHVFASTILDRLYFYTDDQGVFDVCVQGAELFDSITRSGRGALLLSAHLGSFDAMRGAAQQREDNLSLRVLMDLSHGAALNAALRSVNPALLDLVIDSSQASTELGLAIRDAIEEGCVVGLMADRVNSPQEKTVTVEFFGESVRVPATPWLLAAVLRVPVLLGICTFEGGRRYQVNFECLHPGGQAIGSRQRMAFAQQQAQAYMARVEHYARRSPYNWFNFYRYWSDEAQV</sequence>
<keyword evidence="8" id="KW-1185">Reference proteome</keyword>
<dbReference type="InterPro" id="IPR014548">
    <property type="entry name" value="Ac_Trasf"/>
</dbReference>
<keyword evidence="2" id="KW-1003">Cell membrane</keyword>
<proteinExistence type="predicted"/>
<dbReference type="GO" id="GO:0005886">
    <property type="term" value="C:plasma membrane"/>
    <property type="evidence" value="ECO:0007669"/>
    <property type="project" value="UniProtKB-SubCell"/>
</dbReference>
<evidence type="ECO:0000256" key="6">
    <source>
        <dbReference type="ARBA" id="ARBA00023315"/>
    </source>
</evidence>
<dbReference type="AlphaFoldDB" id="A0A363UJE9"/>
<dbReference type="GO" id="GO:0009247">
    <property type="term" value="P:glycolipid biosynthetic process"/>
    <property type="evidence" value="ECO:0007669"/>
    <property type="project" value="UniProtKB-ARBA"/>
</dbReference>
<dbReference type="CDD" id="cd07984">
    <property type="entry name" value="LPLAT_LABLAT-like"/>
    <property type="match status" value="1"/>
</dbReference>
<accession>A0A363UJE9</accession>
<evidence type="ECO:0000313" key="8">
    <source>
        <dbReference type="Proteomes" id="UP000251800"/>
    </source>
</evidence>
<dbReference type="EMBL" id="QEQK01000010">
    <property type="protein sequence ID" value="PWN55487.1"/>
    <property type="molecule type" value="Genomic_DNA"/>
</dbReference>
<evidence type="ECO:0000256" key="4">
    <source>
        <dbReference type="ARBA" id="ARBA00022679"/>
    </source>
</evidence>